<name>A0A147K960_9BACI</name>
<comment type="catalytic activity">
    <reaction evidence="2">
        <text>(S)-malyl N-acetyl-alpha-D-glucosaminide + H2O = (S)-malyl alpha-D-glucosaminide + acetate</text>
        <dbReference type="Rhea" id="RHEA:33411"/>
        <dbReference type="ChEBI" id="CHEBI:15377"/>
        <dbReference type="ChEBI" id="CHEBI:30089"/>
        <dbReference type="ChEBI" id="CHEBI:64870"/>
        <dbReference type="ChEBI" id="CHEBI:64871"/>
    </reaction>
</comment>
<dbReference type="InterPro" id="IPR024078">
    <property type="entry name" value="LmbE-like_dom_sf"/>
</dbReference>
<evidence type="ECO:0000313" key="5">
    <source>
        <dbReference type="Proteomes" id="UP000074108"/>
    </source>
</evidence>
<comment type="cofactor">
    <cofactor evidence="1">
        <name>Zn(2+)</name>
        <dbReference type="ChEBI" id="CHEBI:29105"/>
    </cofactor>
</comment>
<feature type="signal peptide" evidence="3">
    <location>
        <begin position="1"/>
        <end position="21"/>
    </location>
</feature>
<protein>
    <recommendedName>
        <fullName evidence="6">GlcNAc-PI de-N-acetylase</fullName>
    </recommendedName>
</protein>
<evidence type="ECO:0000313" key="4">
    <source>
        <dbReference type="EMBL" id="KUP06854.1"/>
    </source>
</evidence>
<accession>A0A147K960</accession>
<reference evidence="4 5" key="1">
    <citation type="journal article" date="2016" name="Front. Microbiol.">
        <title>Microevolution Analysis of Bacillus coahuilensis Unveils Differences in Phosphorus Acquisition Strategies and Their Regulation.</title>
        <authorList>
            <person name="Gomez-Lunar Z."/>
            <person name="Hernandez-Gonzalez I."/>
            <person name="Rodriguez-Torres M.D."/>
            <person name="Souza V."/>
            <person name="Olmedo-Alvarez G."/>
        </authorList>
    </citation>
    <scope>NUCLEOTIDE SEQUENCE [LARGE SCALE GENOMIC DNA]</scope>
    <source>
        <strain evidence="5">p1.1.43</strain>
    </source>
</reference>
<proteinExistence type="predicted"/>
<evidence type="ECO:0000256" key="2">
    <source>
        <dbReference type="ARBA" id="ARBA00024609"/>
    </source>
</evidence>
<evidence type="ECO:0000256" key="1">
    <source>
        <dbReference type="ARBA" id="ARBA00001947"/>
    </source>
</evidence>
<dbReference type="SUPFAM" id="SSF102588">
    <property type="entry name" value="LmbE-like"/>
    <property type="match status" value="1"/>
</dbReference>
<dbReference type="PATRIC" id="fig|1150625.3.peg.1503"/>
<keyword evidence="3" id="KW-0732">Signal</keyword>
<evidence type="ECO:0008006" key="6">
    <source>
        <dbReference type="Google" id="ProtNLM"/>
    </source>
</evidence>
<dbReference type="EMBL" id="LDYG01000026">
    <property type="protein sequence ID" value="KUP06854.1"/>
    <property type="molecule type" value="Genomic_DNA"/>
</dbReference>
<dbReference type="Pfam" id="PF02585">
    <property type="entry name" value="PIG-L"/>
    <property type="match status" value="1"/>
</dbReference>
<dbReference type="InterPro" id="IPR003737">
    <property type="entry name" value="GlcNAc_PI_deacetylase-related"/>
</dbReference>
<dbReference type="Gene3D" id="3.40.50.10320">
    <property type="entry name" value="LmbE-like"/>
    <property type="match status" value="1"/>
</dbReference>
<dbReference type="AlphaFoldDB" id="A0A147K960"/>
<sequence>MKRSLLFLLVLVSLIIYPMQDNVEASTTKVAVFYSPHQDDEVLTMGHAITKYVLDGFEVHVVLLTDGSRSNSIHKVNDELELKMLAPLSVEEFSYARNLEFVRSLAAMGVSRENIHMEYLVDGKTTKEEIVQAMLQYITRFPSGEHHAFTYNNAHIDHKNSGLAIKELIELGVLEETSSKYYIQNRDHKKVEGVYEDYKESYLPIIQNASDAYLDWHPLQKLYSIGGISVPHDFNTLSKDPRSKYHLH</sequence>
<feature type="chain" id="PRO_5038751255" description="GlcNAc-PI de-N-acetylase" evidence="3">
    <location>
        <begin position="22"/>
        <end position="248"/>
    </location>
</feature>
<dbReference type="RefSeq" id="WP_059350897.1">
    <property type="nucleotide sequence ID" value="NZ_LDYG01000026.1"/>
</dbReference>
<keyword evidence="5" id="KW-1185">Reference proteome</keyword>
<dbReference type="Proteomes" id="UP000074108">
    <property type="component" value="Unassembled WGS sequence"/>
</dbReference>
<gene>
    <name evidence="4" type="ORF">Q75_07170</name>
</gene>
<dbReference type="OrthoDB" id="1754135at2"/>
<evidence type="ECO:0000256" key="3">
    <source>
        <dbReference type="SAM" id="SignalP"/>
    </source>
</evidence>
<dbReference type="STRING" id="1150625.Q75_07170"/>
<comment type="caution">
    <text evidence="4">The sequence shown here is derived from an EMBL/GenBank/DDBJ whole genome shotgun (WGS) entry which is preliminary data.</text>
</comment>
<organism evidence="4 5">
    <name type="scientific">Bacillus coahuilensis p1.1.43</name>
    <dbReference type="NCBI Taxonomy" id="1150625"/>
    <lineage>
        <taxon>Bacteria</taxon>
        <taxon>Bacillati</taxon>
        <taxon>Bacillota</taxon>
        <taxon>Bacilli</taxon>
        <taxon>Bacillales</taxon>
        <taxon>Bacillaceae</taxon>
        <taxon>Bacillus</taxon>
    </lineage>
</organism>